<dbReference type="Gene3D" id="3.30.43.10">
    <property type="entry name" value="Uridine Diphospho-n-acetylenolpyruvylglucosamine Reductase, domain 2"/>
    <property type="match status" value="1"/>
</dbReference>
<dbReference type="Gene3D" id="3.30.465.10">
    <property type="match status" value="1"/>
</dbReference>
<keyword evidence="8" id="KW-1185">Reference proteome</keyword>
<evidence type="ECO:0000256" key="4">
    <source>
        <dbReference type="ARBA" id="ARBA00022827"/>
    </source>
</evidence>
<feature type="domain" description="FAD-binding PCMH-type" evidence="6">
    <location>
        <begin position="32"/>
        <end position="202"/>
    </location>
</feature>
<dbReference type="InterPro" id="IPR050416">
    <property type="entry name" value="FAD-linked_Oxidoreductase"/>
</dbReference>
<evidence type="ECO:0000256" key="2">
    <source>
        <dbReference type="ARBA" id="ARBA00005466"/>
    </source>
</evidence>
<dbReference type="InterPro" id="IPR036318">
    <property type="entry name" value="FAD-bd_PCMH-like_sf"/>
</dbReference>
<evidence type="ECO:0000259" key="6">
    <source>
        <dbReference type="PROSITE" id="PS51387"/>
    </source>
</evidence>
<comment type="caution">
    <text evidence="7">The sequence shown here is derived from an EMBL/GenBank/DDBJ whole genome shotgun (WGS) entry which is preliminary data.</text>
</comment>
<protein>
    <submittedName>
        <fullName evidence="7">FAD-binding oxidoreductase</fullName>
    </submittedName>
</protein>
<keyword evidence="4" id="KW-0274">FAD</keyword>
<dbReference type="InterPro" id="IPR016167">
    <property type="entry name" value="FAD-bd_PCMH_sub1"/>
</dbReference>
<dbReference type="PANTHER" id="PTHR42973:SF39">
    <property type="entry name" value="FAD-BINDING PCMH-TYPE DOMAIN-CONTAINING PROTEIN"/>
    <property type="match status" value="1"/>
</dbReference>
<reference evidence="7 8" key="1">
    <citation type="submission" date="2020-07" db="EMBL/GenBank/DDBJ databases">
        <title>Fungal Genomes of the International Space Station.</title>
        <authorList>
            <person name="Seuylemezian A."/>
            <person name="Singh N.K."/>
            <person name="Wood J."/>
            <person name="Venkateswaran K."/>
        </authorList>
    </citation>
    <scope>NUCLEOTIDE SEQUENCE [LARGE SCALE GENOMIC DNA]</scope>
    <source>
        <strain evidence="7 8">PL-B2</strain>
    </source>
</reference>
<evidence type="ECO:0000313" key="8">
    <source>
        <dbReference type="Proteomes" id="UP000769780"/>
    </source>
</evidence>
<dbReference type="EMBL" id="JACWFH010000012">
    <property type="protein sequence ID" value="MBY0097493.1"/>
    <property type="molecule type" value="Genomic_DNA"/>
</dbReference>
<proteinExistence type="inferred from homology"/>
<dbReference type="InterPro" id="IPR012951">
    <property type="entry name" value="BBE"/>
</dbReference>
<dbReference type="RefSeq" id="WP_221873703.1">
    <property type="nucleotide sequence ID" value="NZ_JACWFH010000012.1"/>
</dbReference>
<dbReference type="Gene3D" id="3.40.462.20">
    <property type="match status" value="1"/>
</dbReference>
<accession>A0ABS7K5N8</accession>
<dbReference type="InterPro" id="IPR006094">
    <property type="entry name" value="Oxid_FAD_bind_N"/>
</dbReference>
<dbReference type="Proteomes" id="UP000769780">
    <property type="component" value="Unassembled WGS sequence"/>
</dbReference>
<dbReference type="InterPro" id="IPR016169">
    <property type="entry name" value="FAD-bd_PCMH_sub2"/>
</dbReference>
<evidence type="ECO:0000313" key="7">
    <source>
        <dbReference type="EMBL" id="MBY0097493.1"/>
    </source>
</evidence>
<dbReference type="PROSITE" id="PS00862">
    <property type="entry name" value="OX2_COVAL_FAD"/>
    <property type="match status" value="1"/>
</dbReference>
<dbReference type="PROSITE" id="PS51387">
    <property type="entry name" value="FAD_PCMH"/>
    <property type="match status" value="1"/>
</dbReference>
<keyword evidence="3" id="KW-0285">Flavoprotein</keyword>
<evidence type="ECO:0000256" key="1">
    <source>
        <dbReference type="ARBA" id="ARBA00001974"/>
    </source>
</evidence>
<organism evidence="7 8">
    <name type="scientific">Mesobacillus maritimus</name>
    <dbReference type="NCBI Taxonomy" id="1643336"/>
    <lineage>
        <taxon>Bacteria</taxon>
        <taxon>Bacillati</taxon>
        <taxon>Bacillota</taxon>
        <taxon>Bacilli</taxon>
        <taxon>Bacillales</taxon>
        <taxon>Bacillaceae</taxon>
        <taxon>Mesobacillus</taxon>
    </lineage>
</organism>
<dbReference type="InterPro" id="IPR006093">
    <property type="entry name" value="Oxy_OxRdtase_FAD_BS"/>
</dbReference>
<dbReference type="PANTHER" id="PTHR42973">
    <property type="entry name" value="BINDING OXIDOREDUCTASE, PUTATIVE (AFU_ORTHOLOGUE AFUA_1G17690)-RELATED"/>
    <property type="match status" value="1"/>
</dbReference>
<evidence type="ECO:0000256" key="3">
    <source>
        <dbReference type="ARBA" id="ARBA00022630"/>
    </source>
</evidence>
<dbReference type="SUPFAM" id="SSF56176">
    <property type="entry name" value="FAD-binding/transporter-associated domain-like"/>
    <property type="match status" value="1"/>
</dbReference>
<keyword evidence="5" id="KW-0560">Oxidoreductase</keyword>
<comment type="cofactor">
    <cofactor evidence="1">
        <name>FAD</name>
        <dbReference type="ChEBI" id="CHEBI:57692"/>
    </cofactor>
</comment>
<dbReference type="Pfam" id="PF08031">
    <property type="entry name" value="BBE"/>
    <property type="match status" value="1"/>
</dbReference>
<gene>
    <name evidence="7" type="ORF">H0185_11865</name>
</gene>
<dbReference type="Pfam" id="PF01565">
    <property type="entry name" value="FAD_binding_4"/>
    <property type="match status" value="1"/>
</dbReference>
<name>A0ABS7K5N8_9BACI</name>
<dbReference type="InterPro" id="IPR016166">
    <property type="entry name" value="FAD-bd_PCMH"/>
</dbReference>
<sequence>MYQSLKKELDNRVIVSGDEGYNQKRKVWNATIDKHPGAIIVCKSEEDVLKAVQFANEKGLHMTARAGGHHVGGFATCDEGIMIDLSQMNTVTVDQGRQVALVEGGAKLGDIDAETQKFGLATPTGTISETGVAGLALSGGLGYLRGKYGLTCDNLVGANIVTMDGQLLHVSDEEHQDLFWAIRGGGGNFGIVTQFEFALFPVGPEVLAVDVMYDYQDAKQVLLKAQEYMNQAPDEVSFNLTVTMLPPVPFLPEFLHNKKVVMLGGMYAGDPEVGKAVVKPLQEFAYPIVDQTGVIPYVALQKKLDAMVPDHVAVHGTSLYFSKLTEESIDLLLAKLDNAPMPTYLAQLWALSGKMNRISPEETAFTNRDSSFVLLLDYMDMGAGPEVCKQWVDSVYDGLLPLSNKGTSYLNGIGANETVVKNTLGVNYQRLAEIKKKYDPNNRLRHNHNIQPAE</sequence>
<comment type="similarity">
    <text evidence="2">Belongs to the oxygen-dependent FAD-linked oxidoreductase family.</text>
</comment>
<evidence type="ECO:0000256" key="5">
    <source>
        <dbReference type="ARBA" id="ARBA00023002"/>
    </source>
</evidence>